<protein>
    <submittedName>
        <fullName evidence="1">Uncharacterized protein</fullName>
    </submittedName>
</protein>
<keyword evidence="2" id="KW-1185">Reference proteome</keyword>
<sequence length="64" mass="7029">MEGFSTYDIVSRRQVIAELAVLAGSVLLQPVRQWVANLPVAPVGGHATHDDVAELEQAVMLFRR</sequence>
<name>A0A918AFS1_9ACTN</name>
<evidence type="ECO:0000313" key="1">
    <source>
        <dbReference type="EMBL" id="GGP16626.1"/>
    </source>
</evidence>
<reference evidence="1" key="1">
    <citation type="journal article" date="2014" name="Int. J. Syst. Evol. Microbiol.">
        <title>Complete genome sequence of Corynebacterium casei LMG S-19264T (=DSM 44701T), isolated from a smear-ripened cheese.</title>
        <authorList>
            <consortium name="US DOE Joint Genome Institute (JGI-PGF)"/>
            <person name="Walter F."/>
            <person name="Albersmeier A."/>
            <person name="Kalinowski J."/>
            <person name="Ruckert C."/>
        </authorList>
    </citation>
    <scope>NUCLEOTIDE SEQUENCE</scope>
    <source>
        <strain evidence="1">CGMCC 4.7430</strain>
    </source>
</reference>
<evidence type="ECO:0000313" key="2">
    <source>
        <dbReference type="Proteomes" id="UP000660745"/>
    </source>
</evidence>
<comment type="caution">
    <text evidence="1">The sequence shown here is derived from an EMBL/GenBank/DDBJ whole genome shotgun (WGS) entry which is preliminary data.</text>
</comment>
<reference evidence="1" key="2">
    <citation type="submission" date="2020-09" db="EMBL/GenBank/DDBJ databases">
        <authorList>
            <person name="Sun Q."/>
            <person name="Zhou Y."/>
        </authorList>
    </citation>
    <scope>NUCLEOTIDE SEQUENCE</scope>
    <source>
        <strain evidence="1">CGMCC 4.7430</strain>
    </source>
</reference>
<accession>A0A918AFS1</accession>
<gene>
    <name evidence="1" type="ORF">GCM10012278_81220</name>
</gene>
<dbReference type="Proteomes" id="UP000660745">
    <property type="component" value="Unassembled WGS sequence"/>
</dbReference>
<organism evidence="1 2">
    <name type="scientific">Nonomuraea glycinis</name>
    <dbReference type="NCBI Taxonomy" id="2047744"/>
    <lineage>
        <taxon>Bacteria</taxon>
        <taxon>Bacillati</taxon>
        <taxon>Actinomycetota</taxon>
        <taxon>Actinomycetes</taxon>
        <taxon>Streptosporangiales</taxon>
        <taxon>Streptosporangiaceae</taxon>
        <taxon>Nonomuraea</taxon>
    </lineage>
</organism>
<dbReference type="RefSeq" id="WP_189144089.1">
    <property type="nucleotide sequence ID" value="NZ_BMNK01000021.1"/>
</dbReference>
<proteinExistence type="predicted"/>
<dbReference type="EMBL" id="BMNK01000021">
    <property type="protein sequence ID" value="GGP16626.1"/>
    <property type="molecule type" value="Genomic_DNA"/>
</dbReference>
<dbReference type="AlphaFoldDB" id="A0A918AFS1"/>